<feature type="transmembrane region" description="Helical" evidence="5">
    <location>
        <begin position="263"/>
        <end position="284"/>
    </location>
</feature>
<dbReference type="Pfam" id="PF02932">
    <property type="entry name" value="Neur_chan_memb"/>
    <property type="match status" value="1"/>
</dbReference>
<keyword evidence="2 5" id="KW-0812">Transmembrane</keyword>
<dbReference type="SUPFAM" id="SSF63712">
    <property type="entry name" value="Nicotinic receptor ligand binding domain-like"/>
    <property type="match status" value="1"/>
</dbReference>
<name>A0ABD3WU74_SINWO</name>
<dbReference type="Proteomes" id="UP001634394">
    <property type="component" value="Unassembled WGS sequence"/>
</dbReference>
<gene>
    <name evidence="9" type="ORF">ACJMK2_035070</name>
</gene>
<organism evidence="9 10">
    <name type="scientific">Sinanodonta woodiana</name>
    <name type="common">Chinese pond mussel</name>
    <name type="synonym">Anodonta woodiana</name>
    <dbReference type="NCBI Taxonomy" id="1069815"/>
    <lineage>
        <taxon>Eukaryota</taxon>
        <taxon>Metazoa</taxon>
        <taxon>Spiralia</taxon>
        <taxon>Lophotrochozoa</taxon>
        <taxon>Mollusca</taxon>
        <taxon>Bivalvia</taxon>
        <taxon>Autobranchia</taxon>
        <taxon>Heteroconchia</taxon>
        <taxon>Palaeoheterodonta</taxon>
        <taxon>Unionida</taxon>
        <taxon>Unionoidea</taxon>
        <taxon>Unionidae</taxon>
        <taxon>Unioninae</taxon>
        <taxon>Sinanodonta</taxon>
    </lineage>
</organism>
<feature type="transmembrane region" description="Helical" evidence="5">
    <location>
        <begin position="393"/>
        <end position="418"/>
    </location>
</feature>
<feature type="transmembrane region" description="Helical" evidence="5">
    <location>
        <begin position="296"/>
        <end position="316"/>
    </location>
</feature>
<evidence type="ECO:0000256" key="3">
    <source>
        <dbReference type="ARBA" id="ARBA00022989"/>
    </source>
</evidence>
<evidence type="ECO:0000259" key="7">
    <source>
        <dbReference type="Pfam" id="PF02931"/>
    </source>
</evidence>
<evidence type="ECO:0000313" key="9">
    <source>
        <dbReference type="EMBL" id="KAL3877347.1"/>
    </source>
</evidence>
<evidence type="ECO:0000256" key="5">
    <source>
        <dbReference type="SAM" id="Phobius"/>
    </source>
</evidence>
<dbReference type="EMBL" id="JBJQND010000005">
    <property type="protein sequence ID" value="KAL3877347.1"/>
    <property type="molecule type" value="Genomic_DNA"/>
</dbReference>
<feature type="transmembrane region" description="Helical" evidence="5">
    <location>
        <begin position="233"/>
        <end position="256"/>
    </location>
</feature>
<keyword evidence="6" id="KW-0732">Signal</keyword>
<evidence type="ECO:0000256" key="1">
    <source>
        <dbReference type="ARBA" id="ARBA00004141"/>
    </source>
</evidence>
<dbReference type="CDD" id="cd19051">
    <property type="entry name" value="LGIC_TM_cation"/>
    <property type="match status" value="1"/>
</dbReference>
<dbReference type="Pfam" id="PF02931">
    <property type="entry name" value="Neur_chan_LBD"/>
    <property type="match status" value="1"/>
</dbReference>
<accession>A0ABD3WU74</accession>
<dbReference type="Gene3D" id="2.70.170.10">
    <property type="entry name" value="Neurotransmitter-gated ion-channel ligand-binding domain"/>
    <property type="match status" value="1"/>
</dbReference>
<sequence length="428" mass="48266">METRTPLITILILNFISSSLEHSWDDVTRQAVNVADQYGGATTIIPLNDLTKTMNVSIDMDLFSINNFDEASGYIDISGYLSIKWTEMVYSTLYGSAAPDTSALVLASSLWVPSLVLVNSLDDVSVIGDSSSKVRIHFTTGECLWEQRVIVKAVCTANVLYYPFDKQECVLKFSTWIYTADELLLSPTSSTVGTQFYSNNVEWTLKKTIARSTILKSKSYVEFVFSIERKSTYVMINTLLPLFVLSVLNIFVFLLPAKSRERMGFAVTCFLAYVVFFCTFTSTFPKSSSLLSMLSYYTIIMMVFSATTNVVVMITLRIYHKPENEPVPNWLKTLCECLRCIPCESSVSPSKEPELSLVEDITQQKAVYNVKKIRMLSDREDEKPQGQVKWHTIGWVVDILSFIVILVSEIVFSISYLLPIVLNASYTS</sequence>
<reference evidence="9 10" key="1">
    <citation type="submission" date="2024-11" db="EMBL/GenBank/DDBJ databases">
        <title>Chromosome-level genome assembly of the freshwater bivalve Anodonta woodiana.</title>
        <authorList>
            <person name="Chen X."/>
        </authorList>
    </citation>
    <scope>NUCLEOTIDE SEQUENCE [LARGE SCALE GENOMIC DNA]</scope>
    <source>
        <strain evidence="9">MN2024</strain>
        <tissue evidence="9">Gills</tissue>
    </source>
</reference>
<dbReference type="InterPro" id="IPR006201">
    <property type="entry name" value="Neur_channel"/>
</dbReference>
<proteinExistence type="predicted"/>
<protein>
    <submittedName>
        <fullName evidence="9">Uncharacterized protein</fullName>
    </submittedName>
</protein>
<dbReference type="InterPro" id="IPR038050">
    <property type="entry name" value="Neuro_actylchol_rec"/>
</dbReference>
<dbReference type="GO" id="GO:0016020">
    <property type="term" value="C:membrane"/>
    <property type="evidence" value="ECO:0007669"/>
    <property type="project" value="UniProtKB-SubCell"/>
</dbReference>
<dbReference type="InterPro" id="IPR006029">
    <property type="entry name" value="Neurotrans-gated_channel_TM"/>
</dbReference>
<feature type="signal peptide" evidence="6">
    <location>
        <begin position="1"/>
        <end position="21"/>
    </location>
</feature>
<dbReference type="SUPFAM" id="SSF90112">
    <property type="entry name" value="Neurotransmitter-gated ion-channel transmembrane pore"/>
    <property type="match status" value="1"/>
</dbReference>
<keyword evidence="10" id="KW-1185">Reference proteome</keyword>
<feature type="domain" description="Neurotransmitter-gated ion-channel transmembrane" evidence="8">
    <location>
        <begin position="239"/>
        <end position="335"/>
    </location>
</feature>
<dbReference type="InterPro" id="IPR036719">
    <property type="entry name" value="Neuro-gated_channel_TM_sf"/>
</dbReference>
<evidence type="ECO:0000259" key="8">
    <source>
        <dbReference type="Pfam" id="PF02932"/>
    </source>
</evidence>
<feature type="chain" id="PRO_5044831623" evidence="6">
    <location>
        <begin position="22"/>
        <end position="428"/>
    </location>
</feature>
<keyword evidence="4 5" id="KW-0472">Membrane</keyword>
<evidence type="ECO:0000256" key="4">
    <source>
        <dbReference type="ARBA" id="ARBA00023136"/>
    </source>
</evidence>
<dbReference type="InterPro" id="IPR006202">
    <property type="entry name" value="Neur_chan_lig-bd"/>
</dbReference>
<dbReference type="Gene3D" id="1.20.58.390">
    <property type="entry name" value="Neurotransmitter-gated ion-channel transmembrane domain"/>
    <property type="match status" value="1"/>
</dbReference>
<comment type="subcellular location">
    <subcellularLocation>
        <location evidence="1">Membrane</location>
        <topology evidence="1">Multi-pass membrane protein</topology>
    </subcellularLocation>
</comment>
<dbReference type="InterPro" id="IPR036734">
    <property type="entry name" value="Neur_chan_lig-bd_sf"/>
</dbReference>
<keyword evidence="3 5" id="KW-1133">Transmembrane helix</keyword>
<comment type="caution">
    <text evidence="9">The sequence shown here is derived from an EMBL/GenBank/DDBJ whole genome shotgun (WGS) entry which is preliminary data.</text>
</comment>
<evidence type="ECO:0000256" key="2">
    <source>
        <dbReference type="ARBA" id="ARBA00022692"/>
    </source>
</evidence>
<dbReference type="AlphaFoldDB" id="A0ABD3WU74"/>
<evidence type="ECO:0000313" key="10">
    <source>
        <dbReference type="Proteomes" id="UP001634394"/>
    </source>
</evidence>
<dbReference type="CDD" id="cd18989">
    <property type="entry name" value="LGIC_ECD_cation"/>
    <property type="match status" value="1"/>
</dbReference>
<dbReference type="PRINTS" id="PR00252">
    <property type="entry name" value="NRIONCHANNEL"/>
</dbReference>
<feature type="domain" description="Neurotransmitter-gated ion-channel ligand-binding" evidence="7">
    <location>
        <begin position="43"/>
        <end position="230"/>
    </location>
</feature>
<dbReference type="PANTHER" id="PTHR18945">
    <property type="entry name" value="NEUROTRANSMITTER GATED ION CHANNEL"/>
    <property type="match status" value="1"/>
</dbReference>
<evidence type="ECO:0000256" key="6">
    <source>
        <dbReference type="SAM" id="SignalP"/>
    </source>
</evidence>